<dbReference type="OrthoDB" id="2014935at2"/>
<evidence type="ECO:0000313" key="3">
    <source>
        <dbReference type="Proteomes" id="UP000092687"/>
    </source>
</evidence>
<evidence type="ECO:0000313" key="2">
    <source>
        <dbReference type="EMBL" id="ANU14858.1"/>
    </source>
</evidence>
<feature type="transmembrane region" description="Helical" evidence="1">
    <location>
        <begin position="465"/>
        <end position="485"/>
    </location>
</feature>
<organism evidence="2 3">
    <name type="scientific">Planococcus halocryophilus</name>
    <dbReference type="NCBI Taxonomy" id="1215089"/>
    <lineage>
        <taxon>Bacteria</taxon>
        <taxon>Bacillati</taxon>
        <taxon>Bacillota</taxon>
        <taxon>Bacilli</taxon>
        <taxon>Bacillales</taxon>
        <taxon>Caryophanaceae</taxon>
        <taxon>Planococcus</taxon>
    </lineage>
</organism>
<keyword evidence="3" id="KW-1185">Reference proteome</keyword>
<feature type="transmembrane region" description="Helical" evidence="1">
    <location>
        <begin position="302"/>
        <end position="319"/>
    </location>
</feature>
<feature type="transmembrane region" description="Helical" evidence="1">
    <location>
        <begin position="199"/>
        <end position="216"/>
    </location>
</feature>
<accession>A0A1C7DU70</accession>
<dbReference type="EMBL" id="CP016537">
    <property type="protein sequence ID" value="ANU14858.1"/>
    <property type="molecule type" value="Genomic_DNA"/>
</dbReference>
<keyword evidence="1" id="KW-1133">Transmembrane helix</keyword>
<evidence type="ECO:0000256" key="1">
    <source>
        <dbReference type="SAM" id="Phobius"/>
    </source>
</evidence>
<feature type="transmembrane region" description="Helical" evidence="1">
    <location>
        <begin position="24"/>
        <end position="46"/>
    </location>
</feature>
<feature type="transmembrane region" description="Helical" evidence="1">
    <location>
        <begin position="129"/>
        <end position="162"/>
    </location>
</feature>
<feature type="transmembrane region" description="Helical" evidence="1">
    <location>
        <begin position="398"/>
        <end position="421"/>
    </location>
</feature>
<dbReference type="RefSeq" id="WP_008499269.1">
    <property type="nucleotide sequence ID" value="NZ_CP016537.2"/>
</dbReference>
<sequence length="536" mass="59109">MNRHLFEGTGTLIRFILRRDRLRLPIWLASFIAISVIVAIAFAGLYQTNAERLAIAETMQNPAVIAMLGPGYGYGLENYPIGAITAHEMLLMTAIVVGLMNILLIIRHTRTDEEDGRIEMVRSLPVGRLSNLLSVLVVLTGVNILLALLLGFSLTVLGIAGMGLEGSLLYGSALGASGMIFAGVAAISAQLSSNARSTLGLAFTILLVSYIIRVVGDLRNETLSWFSPLSWVLRTEVYVNNYWWPILLTVSVALLLMGIALYLNSIRDLGSGFIPSRSGKEKASKTLLSSFGLVFRLQRTGLIVWGIGLLVVGVIYGSLFGELETYFDEIDLMQQMVILVEGFSLTEQFIPLLMSIIAILSTIPVLMSILKVKTEEKNDRLEHLISRAVSRNRLMGSYLTMSILTGFVMLTLSSIGLGVMGNIVMEENLSFGIYYSAAMVYFPAILTMIGVAVLLFGWASKWTGLVWLYLALAFFIVYMGSLFQFEDWVEKLTPFGYIAKIPIEEMDYWSSAIMITVAISLIVIGMIGFHRRDIGR</sequence>
<keyword evidence="1" id="KW-0812">Transmembrane</keyword>
<dbReference type="AlphaFoldDB" id="A0A1C7DU70"/>
<feature type="transmembrane region" description="Helical" evidence="1">
    <location>
        <begin position="349"/>
        <end position="370"/>
    </location>
</feature>
<protein>
    <submittedName>
        <fullName evidence="2">ABC transporter permease</fullName>
    </submittedName>
</protein>
<dbReference type="Proteomes" id="UP000092687">
    <property type="component" value="Chromosome"/>
</dbReference>
<gene>
    <name evidence="2" type="ORF">BBI08_13795</name>
</gene>
<proteinExistence type="predicted"/>
<dbReference type="STRING" id="1215089.BBI08_13795"/>
<feature type="transmembrane region" description="Helical" evidence="1">
    <location>
        <begin position="89"/>
        <end position="108"/>
    </location>
</feature>
<reference evidence="2" key="1">
    <citation type="submission" date="2016-10" db="EMBL/GenBank/DDBJ databases">
        <authorList>
            <person name="de Groot N.N."/>
        </authorList>
    </citation>
    <scope>NUCLEOTIDE SEQUENCE</scope>
    <source>
        <strain evidence="2">DSM 24743</strain>
    </source>
</reference>
<feature type="transmembrane region" description="Helical" evidence="1">
    <location>
        <begin position="433"/>
        <end position="458"/>
    </location>
</feature>
<feature type="transmembrane region" description="Helical" evidence="1">
    <location>
        <begin position="508"/>
        <end position="529"/>
    </location>
</feature>
<feature type="transmembrane region" description="Helical" evidence="1">
    <location>
        <begin position="168"/>
        <end position="187"/>
    </location>
</feature>
<dbReference type="KEGG" id="phc:BBI08_13795"/>
<feature type="transmembrane region" description="Helical" evidence="1">
    <location>
        <begin position="242"/>
        <end position="263"/>
    </location>
</feature>
<name>A0A1C7DU70_9BACL</name>
<keyword evidence="1" id="KW-0472">Membrane</keyword>